<evidence type="ECO:0000313" key="3">
    <source>
        <dbReference type="Proteomes" id="UP000245783"/>
    </source>
</evidence>
<gene>
    <name evidence="2" type="ORF">IE81DRAFT_48412</name>
</gene>
<keyword evidence="1" id="KW-0732">Signal</keyword>
<dbReference type="Proteomes" id="UP000245783">
    <property type="component" value="Unassembled WGS sequence"/>
</dbReference>
<dbReference type="AlphaFoldDB" id="A0A316VPZ7"/>
<accession>A0A316VPZ7</accession>
<protein>
    <submittedName>
        <fullName evidence="2">Uncharacterized protein</fullName>
    </submittedName>
</protein>
<dbReference type="RefSeq" id="XP_025366308.1">
    <property type="nucleotide sequence ID" value="XM_025517377.1"/>
</dbReference>
<dbReference type="GeneID" id="37039247"/>
<name>A0A316VPZ7_9BASI</name>
<feature type="chain" id="PRO_5016266263" evidence="1">
    <location>
        <begin position="23"/>
        <end position="140"/>
    </location>
</feature>
<organism evidence="2 3">
    <name type="scientific">Ceraceosorus guamensis</name>
    <dbReference type="NCBI Taxonomy" id="1522189"/>
    <lineage>
        <taxon>Eukaryota</taxon>
        <taxon>Fungi</taxon>
        <taxon>Dikarya</taxon>
        <taxon>Basidiomycota</taxon>
        <taxon>Ustilaginomycotina</taxon>
        <taxon>Exobasidiomycetes</taxon>
        <taxon>Ceraceosorales</taxon>
        <taxon>Ceraceosoraceae</taxon>
        <taxon>Ceraceosorus</taxon>
    </lineage>
</organism>
<dbReference type="InParanoid" id="A0A316VPZ7"/>
<evidence type="ECO:0000313" key="2">
    <source>
        <dbReference type="EMBL" id="PWN39148.1"/>
    </source>
</evidence>
<evidence type="ECO:0000256" key="1">
    <source>
        <dbReference type="SAM" id="SignalP"/>
    </source>
</evidence>
<dbReference type="OrthoDB" id="10272292at2759"/>
<dbReference type="EMBL" id="KZ819490">
    <property type="protein sequence ID" value="PWN39148.1"/>
    <property type="molecule type" value="Genomic_DNA"/>
</dbReference>
<feature type="signal peptide" evidence="1">
    <location>
        <begin position="1"/>
        <end position="22"/>
    </location>
</feature>
<sequence length="140" mass="15878">MRIVSCALCACVIMALSDACFASPLLRNKYGNEIFTSAAPNRVHFTRSSDRVLLHVFDRKEGGESGVFRMYNGDLSTDFNPRPIWPKIWNDVTTPGRYAIHGPGHKEGERIHWDHAQGQWVTTREEEAALLKRIASLRTH</sequence>
<keyword evidence="3" id="KW-1185">Reference proteome</keyword>
<reference evidence="2 3" key="1">
    <citation type="journal article" date="2018" name="Mol. Biol. Evol.">
        <title>Broad Genomic Sampling Reveals a Smut Pathogenic Ancestry of the Fungal Clade Ustilaginomycotina.</title>
        <authorList>
            <person name="Kijpornyongpan T."/>
            <person name="Mondo S.J."/>
            <person name="Barry K."/>
            <person name="Sandor L."/>
            <person name="Lee J."/>
            <person name="Lipzen A."/>
            <person name="Pangilinan J."/>
            <person name="LaButti K."/>
            <person name="Hainaut M."/>
            <person name="Henrissat B."/>
            <person name="Grigoriev I.V."/>
            <person name="Spatafora J.W."/>
            <person name="Aime M.C."/>
        </authorList>
    </citation>
    <scope>NUCLEOTIDE SEQUENCE [LARGE SCALE GENOMIC DNA]</scope>
    <source>
        <strain evidence="2 3">MCA 4658</strain>
    </source>
</reference>
<proteinExistence type="predicted"/>